<dbReference type="CDD" id="cd09904">
    <property type="entry name" value="H3TH_XPG"/>
    <property type="match status" value="1"/>
</dbReference>
<sequence>MGVNSLWDIVGPTAKPVKLEALSRKKLAVDASIWIYQFLKAVRDAEGNALPQSHIVGFFRRICKLLYYGIMPVFVFDGGAPILKKQTIADRRAKREDKTESVTDTARKLLAIQVQRQAESKPKKHAQSGDSEEYIFLEDLSNSEPSQGVEEADSANAAFRKKDEYHLPTIKEFKVKSDDQRIMPEEEFDELSTRIWNQIEGTQLGEIDPDSKEFQNFPLAVQYMLISHLRLKSRLRMGFSKDQLEKLFPDSMEFSKFQIQQVQKRNFYTQKLMDVSGMGENGNTTRRIAGDKDRKYALVKNDDGWTLSLEENDSQRPINVDEQEDGEKPTFNVTTGKKVDQIEGDEEESDWDDVPLEDEEPEEQKDFNKALIASIYDQYENMHDSNAEDERRLKMAIEESKKDFYNLRNQEKEMLESGILSWGDAPVAENAQNKKSDEEAIPQKLLEEAPSLSLNHSVLFNPPEGDEEPKADENNMPQVKIDNNEHEAKLPEPVDNGLNSKVDDLAEEYAESFDDSDNQSDTEKTNDKEKARKPVNTIPSWFGNDVAQKNPHTISYDREDIADGDRSEPQLNINVEESGLLSWNEAQELLSRNGNEADHVIVPDHDNDDDDIVIIDDKDDKTKGALSRDTETSSIKRDSSSKSQDNHEQKFAGKEVPQESKKPIEAPRNIVRIEEQKGPERSEESEVVVIDKDVNGANRSKTANDVEDNLGVSGTERPNLPQSSIDTRNSERRPQLYDYDFIDREEESLVDQLHEEEEDHLNFVSQIKENENIPIQNTKITDEALLHEQMLKAKRDSDEPTQNMISDVQELLKRFGIPYIIAPMEAEAQCAELMRIGLVDGIITDDSDCFLFGGDKVYKNMFNQKKYVECYSQKDIESHLGLSQDNLIELALLLGSDYTRGVKGIGPVLAVEILAEFGSLEKFKEWFDTNIHTTKPPDKSQMTSLQKNLLNRVKNGSLYLSETFPDMVVFDAYKRPEVDSDATPFKWGIPNLNDIRSYLIYNVGWTQSRVDEVMVPLIRDINRKKSEGTQSTISEFFPQELIKTRKEIGLGKRIKAATERLSKRRKN</sequence>
<dbReference type="Pfam" id="PF00867">
    <property type="entry name" value="XPG_I"/>
    <property type="match status" value="1"/>
</dbReference>
<dbReference type="InterPro" id="IPR008918">
    <property type="entry name" value="HhH2"/>
</dbReference>
<comment type="subcellular location">
    <subcellularLocation>
        <location evidence="2">Nucleus</location>
    </subcellularLocation>
</comment>
<dbReference type="GO" id="GO:0046872">
    <property type="term" value="F:metal ion binding"/>
    <property type="evidence" value="ECO:0007669"/>
    <property type="project" value="UniProtKB-KW"/>
</dbReference>
<keyword evidence="11" id="KW-0539">Nucleus</keyword>
<dbReference type="InterPro" id="IPR006084">
    <property type="entry name" value="XPG/Rad2"/>
</dbReference>
<dbReference type="GO" id="GO:0003697">
    <property type="term" value="F:single-stranded DNA binding"/>
    <property type="evidence" value="ECO:0007669"/>
    <property type="project" value="InterPro"/>
</dbReference>
<evidence type="ECO:0000256" key="1">
    <source>
        <dbReference type="ARBA" id="ARBA00001946"/>
    </source>
</evidence>
<dbReference type="FunFam" id="3.40.50.1010:FF:000061">
    <property type="entry name" value="Single-stranded DNA endonuclease (Eurofung)"/>
    <property type="match status" value="1"/>
</dbReference>
<evidence type="ECO:0000256" key="7">
    <source>
        <dbReference type="ARBA" id="ARBA00022763"/>
    </source>
</evidence>
<comment type="similarity">
    <text evidence="3">Belongs to the XPG/RAD2 endonuclease family. XPG subfamily.</text>
</comment>
<evidence type="ECO:0000256" key="5">
    <source>
        <dbReference type="ARBA" id="ARBA00022723"/>
    </source>
</evidence>
<dbReference type="STRING" id="559304.G8YUM8"/>
<dbReference type="PANTHER" id="PTHR16171">
    <property type="entry name" value="DNA REPAIR PROTEIN COMPLEMENTING XP-G CELLS-RELATED"/>
    <property type="match status" value="1"/>
</dbReference>
<dbReference type="PROSITE" id="PS00842">
    <property type="entry name" value="XPG_2"/>
    <property type="match status" value="1"/>
</dbReference>
<dbReference type="SMART" id="SM00485">
    <property type="entry name" value="XPGN"/>
    <property type="match status" value="1"/>
</dbReference>
<name>G8YUM8_PICSO</name>
<dbReference type="InterPro" id="IPR006085">
    <property type="entry name" value="XPG_DNA_repair_N"/>
</dbReference>
<evidence type="ECO:0000256" key="4">
    <source>
        <dbReference type="ARBA" id="ARBA00022722"/>
    </source>
</evidence>
<evidence type="ECO:0000313" key="16">
    <source>
        <dbReference type="EMBL" id="CCE72561.1"/>
    </source>
</evidence>
<keyword evidence="6" id="KW-0255">Endonuclease</keyword>
<feature type="compositionally biased region" description="Basic and acidic residues" evidence="13">
    <location>
        <begin position="482"/>
        <end position="492"/>
    </location>
</feature>
<keyword evidence="10" id="KW-0234">DNA repair</keyword>
<dbReference type="OrthoDB" id="31113at2759"/>
<feature type="compositionally biased region" description="Basic and acidic residues" evidence="13">
    <location>
        <begin position="595"/>
        <end position="605"/>
    </location>
</feature>
<evidence type="ECO:0000256" key="6">
    <source>
        <dbReference type="ARBA" id="ARBA00022759"/>
    </source>
</evidence>
<evidence type="ECO:0000256" key="11">
    <source>
        <dbReference type="ARBA" id="ARBA00023242"/>
    </source>
</evidence>
<dbReference type="HOGENOM" id="CLU_003018_0_0_1"/>
<dbReference type="SMART" id="SM00484">
    <property type="entry name" value="XPGI"/>
    <property type="match status" value="1"/>
</dbReference>
<dbReference type="Proteomes" id="UP000005222">
    <property type="component" value="Chromosome A"/>
</dbReference>
<dbReference type="InterPro" id="IPR006086">
    <property type="entry name" value="XPG-I_dom"/>
</dbReference>
<evidence type="ECO:0000256" key="9">
    <source>
        <dbReference type="ARBA" id="ARBA00022842"/>
    </source>
</evidence>
<feature type="compositionally biased region" description="Basic and acidic residues" evidence="13">
    <location>
        <begin position="521"/>
        <end position="532"/>
    </location>
</feature>
<dbReference type="GO" id="GO:0004520">
    <property type="term" value="F:DNA endonuclease activity"/>
    <property type="evidence" value="ECO:0007669"/>
    <property type="project" value="TreeGrafter"/>
</dbReference>
<dbReference type="Pfam" id="PF00752">
    <property type="entry name" value="XPG_N"/>
    <property type="match status" value="1"/>
</dbReference>
<evidence type="ECO:0000256" key="2">
    <source>
        <dbReference type="ARBA" id="ARBA00004123"/>
    </source>
</evidence>
<dbReference type="GO" id="GO:0006289">
    <property type="term" value="P:nucleotide-excision repair"/>
    <property type="evidence" value="ECO:0007669"/>
    <property type="project" value="InterPro"/>
</dbReference>
<feature type="region of interest" description="Disordered" evidence="13">
    <location>
        <begin position="594"/>
        <end position="732"/>
    </location>
</feature>
<feature type="compositionally biased region" description="Acidic residues" evidence="13">
    <location>
        <begin position="342"/>
        <end position="363"/>
    </location>
</feature>
<dbReference type="GO" id="GO:0016788">
    <property type="term" value="F:hydrolase activity, acting on ester bonds"/>
    <property type="evidence" value="ECO:0007669"/>
    <property type="project" value="InterPro"/>
</dbReference>
<dbReference type="InterPro" id="IPR036279">
    <property type="entry name" value="5-3_exonuclease_C_sf"/>
</dbReference>
<feature type="domain" description="XPG N-terminal" evidence="15">
    <location>
        <begin position="1"/>
        <end position="98"/>
    </location>
</feature>
<feature type="region of interest" description="Disordered" evidence="13">
    <location>
        <begin position="429"/>
        <end position="572"/>
    </location>
</feature>
<keyword evidence="8" id="KW-0378">Hydrolase</keyword>
<reference evidence="16 17" key="1">
    <citation type="journal article" date="2012" name="G3 (Bethesda)">
        <title>Pichia sorbitophila, an interspecies yeast hybrid reveals early steps of genome resolution following polyploidization.</title>
        <authorList>
            <person name="Leh Louis V."/>
            <person name="Despons L."/>
            <person name="Friedrich A."/>
            <person name="Martin T."/>
            <person name="Durrens P."/>
            <person name="Casaregola S."/>
            <person name="Neuveglise C."/>
            <person name="Fairhead C."/>
            <person name="Marck C."/>
            <person name="Cruz J.A."/>
            <person name="Straub M.L."/>
            <person name="Kugler V."/>
            <person name="Sacerdot C."/>
            <person name="Uzunov Z."/>
            <person name="Thierry A."/>
            <person name="Weiss S."/>
            <person name="Bleykasten C."/>
            <person name="De Montigny J."/>
            <person name="Jacques N."/>
            <person name="Jung P."/>
            <person name="Lemaire M."/>
            <person name="Mallet S."/>
            <person name="Morel G."/>
            <person name="Richard G.F."/>
            <person name="Sarkar A."/>
            <person name="Savel G."/>
            <person name="Schacherer J."/>
            <person name="Seret M.L."/>
            <person name="Talla E."/>
            <person name="Samson G."/>
            <person name="Jubin C."/>
            <person name="Poulain J."/>
            <person name="Vacherie B."/>
            <person name="Barbe V."/>
            <person name="Pelletier E."/>
            <person name="Sherman D.J."/>
            <person name="Westhof E."/>
            <person name="Weissenbach J."/>
            <person name="Baret P.V."/>
            <person name="Wincker P."/>
            <person name="Gaillardin C."/>
            <person name="Dujon B."/>
            <person name="Souciet J.L."/>
        </authorList>
    </citation>
    <scope>NUCLEOTIDE SEQUENCE [LARGE SCALE GENOMIC DNA]</scope>
    <source>
        <strain evidence="17">ATCC MYA-4447 / BCRC 22081 / CBS 7064 / NBRC 10061 / NRRL Y-12695</strain>
    </source>
</reference>
<feature type="compositionally biased region" description="Acidic residues" evidence="13">
    <location>
        <begin position="505"/>
        <end position="520"/>
    </location>
</feature>
<dbReference type="InterPro" id="IPR001044">
    <property type="entry name" value="XPG/Rad2_eukaryotes"/>
</dbReference>
<comment type="function">
    <text evidence="12">Single-stranded DNA endonuclease involved in excision repair of DNA damaged with UV light, bulky adducts, or cross-linking agents. Essential for the incision step of excision-repair.</text>
</comment>
<dbReference type="SMART" id="SM00279">
    <property type="entry name" value="HhH2"/>
    <property type="match status" value="1"/>
</dbReference>
<dbReference type="FunCoup" id="G8YUM8">
    <property type="interactions" value="868"/>
</dbReference>
<gene>
    <name evidence="16" type="primary">Piso0_000145</name>
    <name evidence="16" type="ORF">GNLVRS01_PISO0A02970g</name>
</gene>
<organism evidence="16 17">
    <name type="scientific">Pichia sorbitophila (strain ATCC MYA-4447 / BCRC 22081 / CBS 7064 / NBRC 10061 / NRRL Y-12695)</name>
    <name type="common">Hybrid yeast</name>
    <dbReference type="NCBI Taxonomy" id="559304"/>
    <lineage>
        <taxon>Eukaryota</taxon>
        <taxon>Fungi</taxon>
        <taxon>Dikarya</taxon>
        <taxon>Ascomycota</taxon>
        <taxon>Saccharomycotina</taxon>
        <taxon>Pichiomycetes</taxon>
        <taxon>Debaryomycetaceae</taxon>
        <taxon>Millerozyma</taxon>
    </lineage>
</organism>
<dbReference type="GO" id="GO:0005634">
    <property type="term" value="C:nucleus"/>
    <property type="evidence" value="ECO:0007669"/>
    <property type="project" value="UniProtKB-SubCell"/>
</dbReference>
<keyword evidence="4" id="KW-0540">Nuclease</keyword>
<dbReference type="Gene3D" id="3.40.50.1010">
    <property type="entry name" value="5'-nuclease"/>
    <property type="match status" value="2"/>
</dbReference>
<dbReference type="PRINTS" id="PR00066">
    <property type="entry name" value="XRODRMPGMNTG"/>
</dbReference>
<keyword evidence="17" id="KW-1185">Reference proteome</keyword>
<evidence type="ECO:0000259" key="14">
    <source>
        <dbReference type="SMART" id="SM00484"/>
    </source>
</evidence>
<evidence type="ECO:0000256" key="8">
    <source>
        <dbReference type="ARBA" id="ARBA00022801"/>
    </source>
</evidence>
<evidence type="ECO:0000256" key="3">
    <source>
        <dbReference type="ARBA" id="ARBA00005283"/>
    </source>
</evidence>
<dbReference type="eggNOG" id="KOG2520">
    <property type="taxonomic scope" value="Eukaryota"/>
</dbReference>
<dbReference type="EMBL" id="FO082059">
    <property type="protein sequence ID" value="CCE72561.1"/>
    <property type="molecule type" value="Genomic_DNA"/>
</dbReference>
<dbReference type="PANTHER" id="PTHR16171:SF7">
    <property type="entry name" value="DNA REPAIR PROTEIN RAD2"/>
    <property type="match status" value="1"/>
</dbReference>
<comment type="cofactor">
    <cofactor evidence="1">
        <name>Mg(2+)</name>
        <dbReference type="ChEBI" id="CHEBI:18420"/>
    </cofactor>
</comment>
<feature type="region of interest" description="Disordered" evidence="13">
    <location>
        <begin position="310"/>
        <end position="364"/>
    </location>
</feature>
<dbReference type="InterPro" id="IPR029060">
    <property type="entry name" value="PIN-like_dom_sf"/>
</dbReference>
<keyword evidence="7" id="KW-0227">DNA damage</keyword>
<feature type="domain" description="XPG-I" evidence="14">
    <location>
        <begin position="813"/>
        <end position="882"/>
    </location>
</feature>
<dbReference type="AlphaFoldDB" id="G8YUM8"/>
<dbReference type="FunFam" id="3.40.50.1010:FF:000025">
    <property type="entry name" value="DNA repair protein RAD2"/>
    <property type="match status" value="1"/>
</dbReference>
<dbReference type="InParanoid" id="G8YUM8"/>
<dbReference type="SUPFAM" id="SSF88723">
    <property type="entry name" value="PIN domain-like"/>
    <property type="match status" value="1"/>
</dbReference>
<evidence type="ECO:0000259" key="15">
    <source>
        <dbReference type="SMART" id="SM00485"/>
    </source>
</evidence>
<evidence type="ECO:0000256" key="13">
    <source>
        <dbReference type="SAM" id="MobiDB-lite"/>
    </source>
</evidence>
<evidence type="ECO:0000256" key="12">
    <source>
        <dbReference type="ARBA" id="ARBA00053135"/>
    </source>
</evidence>
<proteinExistence type="inferred from homology"/>
<protein>
    <submittedName>
        <fullName evidence="16">Piso0_000145 protein</fullName>
    </submittedName>
</protein>
<dbReference type="InterPro" id="IPR019974">
    <property type="entry name" value="XPG_CS"/>
</dbReference>
<dbReference type="SUPFAM" id="SSF47807">
    <property type="entry name" value="5' to 3' exonuclease, C-terminal subdomain"/>
    <property type="match status" value="1"/>
</dbReference>
<keyword evidence="5" id="KW-0479">Metal-binding</keyword>
<dbReference type="OMA" id="PNSMDFS"/>
<feature type="compositionally biased region" description="Basic and acidic residues" evidence="13">
    <location>
        <begin position="615"/>
        <end position="694"/>
    </location>
</feature>
<feature type="compositionally biased region" description="Basic and acidic residues" evidence="13">
    <location>
        <begin position="555"/>
        <end position="568"/>
    </location>
</feature>
<evidence type="ECO:0000256" key="10">
    <source>
        <dbReference type="ARBA" id="ARBA00023204"/>
    </source>
</evidence>
<accession>G8YUM8</accession>
<dbReference type="Gene3D" id="1.10.150.20">
    <property type="entry name" value="5' to 3' exonuclease, C-terminal subdomain"/>
    <property type="match status" value="1"/>
</dbReference>
<dbReference type="CDD" id="cd09868">
    <property type="entry name" value="PIN_XPG_RAD2"/>
    <property type="match status" value="2"/>
</dbReference>
<evidence type="ECO:0000313" key="17">
    <source>
        <dbReference type="Proteomes" id="UP000005222"/>
    </source>
</evidence>
<keyword evidence="9" id="KW-0460">Magnesium</keyword>
<dbReference type="PRINTS" id="PR00853">
    <property type="entry name" value="XPGRADSUPER"/>
</dbReference>